<organism evidence="3">
    <name type="scientific">Phaffia rhodozyma</name>
    <name type="common">Yeast</name>
    <name type="synonym">Xanthophyllomyces dendrorhous</name>
    <dbReference type="NCBI Taxonomy" id="264483"/>
    <lineage>
        <taxon>Eukaryota</taxon>
        <taxon>Fungi</taxon>
        <taxon>Dikarya</taxon>
        <taxon>Basidiomycota</taxon>
        <taxon>Agaricomycotina</taxon>
        <taxon>Tremellomycetes</taxon>
        <taxon>Cystofilobasidiales</taxon>
        <taxon>Mrakiaceae</taxon>
        <taxon>Phaffia</taxon>
    </lineage>
</organism>
<dbReference type="PROSITE" id="PS51140">
    <property type="entry name" value="CUE"/>
    <property type="match status" value="1"/>
</dbReference>
<feature type="region of interest" description="Disordered" evidence="1">
    <location>
        <begin position="97"/>
        <end position="123"/>
    </location>
</feature>
<protein>
    <submittedName>
        <fullName evidence="3">CUE1, KIS4</fullName>
    </submittedName>
</protein>
<dbReference type="AlphaFoldDB" id="A0A0F7SKU4"/>
<dbReference type="EMBL" id="LN483273">
    <property type="protein sequence ID" value="CDZ98069.1"/>
    <property type="molecule type" value="Genomic_DNA"/>
</dbReference>
<feature type="domain" description="CUE" evidence="2">
    <location>
        <begin position="46"/>
        <end position="88"/>
    </location>
</feature>
<dbReference type="Pfam" id="PF02845">
    <property type="entry name" value="CUE"/>
    <property type="match status" value="1"/>
</dbReference>
<dbReference type="Gene3D" id="1.10.8.10">
    <property type="entry name" value="DNA helicase RuvA subunit, C-terminal domain"/>
    <property type="match status" value="1"/>
</dbReference>
<name>A0A0F7SKU4_PHARH</name>
<accession>A0A0F7SKU4</accession>
<proteinExistence type="predicted"/>
<evidence type="ECO:0000259" key="2">
    <source>
        <dbReference type="PROSITE" id="PS51140"/>
    </source>
</evidence>
<reference evidence="3" key="1">
    <citation type="submission" date="2014-08" db="EMBL/GenBank/DDBJ databases">
        <authorList>
            <person name="Sharma Rahul"/>
            <person name="Thines Marco"/>
        </authorList>
    </citation>
    <scope>NUCLEOTIDE SEQUENCE</scope>
</reference>
<evidence type="ECO:0000313" key="3">
    <source>
        <dbReference type="EMBL" id="CDZ98069.1"/>
    </source>
</evidence>
<dbReference type="SMART" id="SM00546">
    <property type="entry name" value="CUE"/>
    <property type="match status" value="1"/>
</dbReference>
<feature type="compositionally biased region" description="Low complexity" evidence="1">
    <location>
        <begin position="114"/>
        <end position="123"/>
    </location>
</feature>
<evidence type="ECO:0000256" key="1">
    <source>
        <dbReference type="SAM" id="MobiDB-lite"/>
    </source>
</evidence>
<dbReference type="CDD" id="cd14424">
    <property type="entry name" value="CUE_Cue1p_like"/>
    <property type="match status" value="1"/>
</dbReference>
<dbReference type="InterPro" id="IPR003892">
    <property type="entry name" value="CUE"/>
</dbReference>
<dbReference type="GO" id="GO:0043130">
    <property type="term" value="F:ubiquitin binding"/>
    <property type="evidence" value="ECO:0007669"/>
    <property type="project" value="InterPro"/>
</dbReference>
<sequence>MEDAIGIIVAVAVIYVAYSWVSKRATSTQVRPSGPPVFGQGILRGVSEPMVDTVSSAFPDIPRENIMYDLSKTRNPQITVEKILTTGILPPPPPGMFPASEPSHPPARPNANVSSATTSHATPTPTLLERYNLQSRVSSVKGKERAVDEVDPIDNQSVVGSNAAKWESTAKEREDSLKKRKEAMVLEARRKLLAKKAKAQEF</sequence>